<dbReference type="GO" id="GO:0005768">
    <property type="term" value="C:endosome"/>
    <property type="evidence" value="ECO:0007669"/>
    <property type="project" value="TreeGrafter"/>
</dbReference>
<dbReference type="InterPro" id="IPR016534">
    <property type="entry name" value="VPS16"/>
</dbReference>
<dbReference type="PANTHER" id="PTHR12811:SF0">
    <property type="entry name" value="VACUOLAR PROTEIN SORTING-ASSOCIATED PROTEIN 16 HOMOLOG"/>
    <property type="match status" value="1"/>
</dbReference>
<feature type="domain" description="Vps16 C-terminal" evidence="3">
    <location>
        <begin position="656"/>
        <end position="801"/>
    </location>
</feature>
<dbReference type="GO" id="GO:0016197">
    <property type="term" value="P:endosomal transport"/>
    <property type="evidence" value="ECO:0007669"/>
    <property type="project" value="TreeGrafter"/>
</dbReference>
<dbReference type="AlphaFoldDB" id="A0A7R9BBT5"/>
<comment type="similarity">
    <text evidence="1">Belongs to the VPS16 family.</text>
</comment>
<name>A0A7R9BBT5_9CRUS</name>
<dbReference type="SUPFAM" id="SSF75011">
    <property type="entry name" value="3-carboxy-cis,cis-mucoante lactonizing enzyme"/>
    <property type="match status" value="1"/>
</dbReference>
<dbReference type="GO" id="GO:0003779">
    <property type="term" value="F:actin binding"/>
    <property type="evidence" value="ECO:0007669"/>
    <property type="project" value="TreeGrafter"/>
</dbReference>
<feature type="domain" description="Vps16 N-terminal" evidence="4">
    <location>
        <begin position="3"/>
        <end position="104"/>
    </location>
</feature>
<feature type="domain" description="Vps16 N-terminal" evidence="4">
    <location>
        <begin position="157"/>
        <end position="275"/>
    </location>
</feature>
<organism evidence="5">
    <name type="scientific">Notodromas monacha</name>
    <dbReference type="NCBI Taxonomy" id="399045"/>
    <lineage>
        <taxon>Eukaryota</taxon>
        <taxon>Metazoa</taxon>
        <taxon>Ecdysozoa</taxon>
        <taxon>Arthropoda</taxon>
        <taxon>Crustacea</taxon>
        <taxon>Oligostraca</taxon>
        <taxon>Ostracoda</taxon>
        <taxon>Podocopa</taxon>
        <taxon>Podocopida</taxon>
        <taxon>Cypridocopina</taxon>
        <taxon>Cypridoidea</taxon>
        <taxon>Cyprididae</taxon>
        <taxon>Notodromas</taxon>
    </lineage>
</organism>
<dbReference type="GO" id="GO:0005765">
    <property type="term" value="C:lysosomal membrane"/>
    <property type="evidence" value="ECO:0007669"/>
    <property type="project" value="TreeGrafter"/>
</dbReference>
<dbReference type="GO" id="GO:0030897">
    <property type="term" value="C:HOPS complex"/>
    <property type="evidence" value="ECO:0007669"/>
    <property type="project" value="TreeGrafter"/>
</dbReference>
<dbReference type="EMBL" id="OA882048">
    <property type="protein sequence ID" value="CAD7272208.1"/>
    <property type="molecule type" value="Genomic_DNA"/>
</dbReference>
<dbReference type="Proteomes" id="UP000678499">
    <property type="component" value="Unassembled WGS sequence"/>
</dbReference>
<feature type="domain" description="Vps16 N-terminal" evidence="4">
    <location>
        <begin position="276"/>
        <end position="429"/>
    </location>
</feature>
<dbReference type="GO" id="GO:0006886">
    <property type="term" value="P:intracellular protein transport"/>
    <property type="evidence" value="ECO:0007669"/>
    <property type="project" value="InterPro"/>
</dbReference>
<dbReference type="Pfam" id="PF04840">
    <property type="entry name" value="Vps16_C"/>
    <property type="match status" value="2"/>
</dbReference>
<feature type="domain" description="Vps16 N-terminal" evidence="4">
    <location>
        <begin position="465"/>
        <end position="513"/>
    </location>
</feature>
<evidence type="ECO:0000313" key="6">
    <source>
        <dbReference type="Proteomes" id="UP000678499"/>
    </source>
</evidence>
<evidence type="ECO:0000259" key="4">
    <source>
        <dbReference type="Pfam" id="PF04841"/>
    </source>
</evidence>
<proteinExistence type="inferred from homology"/>
<evidence type="ECO:0000259" key="3">
    <source>
        <dbReference type="Pfam" id="PF04840"/>
    </source>
</evidence>
<dbReference type="InterPro" id="IPR038132">
    <property type="entry name" value="Vps16_C_sf"/>
</dbReference>
<protein>
    <recommendedName>
        <fullName evidence="2">Vacuolar protein sorting-associated protein 16 homolog</fullName>
    </recommendedName>
</protein>
<dbReference type="InterPro" id="IPR006925">
    <property type="entry name" value="Vps16_C"/>
</dbReference>
<dbReference type="PIRSF" id="PIRSF007949">
    <property type="entry name" value="VPS16"/>
    <property type="match status" value="1"/>
</dbReference>
<dbReference type="InterPro" id="IPR006926">
    <property type="entry name" value="Vps16_N"/>
</dbReference>
<evidence type="ECO:0000256" key="2">
    <source>
        <dbReference type="ARBA" id="ARBA00017947"/>
    </source>
</evidence>
<dbReference type="GO" id="GO:0042144">
    <property type="term" value="P:vacuole fusion, non-autophagic"/>
    <property type="evidence" value="ECO:0007669"/>
    <property type="project" value="TreeGrafter"/>
</dbReference>
<accession>A0A7R9BBT5</accession>
<feature type="domain" description="Vps16 C-terminal" evidence="3">
    <location>
        <begin position="831"/>
        <end position="1002"/>
    </location>
</feature>
<dbReference type="EMBL" id="CAJPEX010000011">
    <property type="protein sequence ID" value="CAG0912360.1"/>
    <property type="molecule type" value="Genomic_DNA"/>
</dbReference>
<gene>
    <name evidence="5" type="ORF">NMOB1V02_LOCUS152</name>
</gene>
<sequence length="1008" mass="112961">MRFFVHQEARDVKVVDAKIFGTNHGTGVAVLTSTKRIYLVYNVNEPKLRRLADIPGVESVGKSFNVPSAWEVYSKDHSTHVIVAVDRDLYSLEMSGATPLYPDLSGCNGSVVSIAVSSDGTRGLKTFFVSLKLCVTYRFGSIKYTTPALRQQPIRDNVLIVVGLNRDSFSLNFDLFGVHLAVEMDCVRIYTPASHEILQQVPKDTVKAFRIGSMSPGAILIEASKEFENHSHKADDYMRMIRDNLDVAVEECLQVANYEWKIDMQKMLLCPHSIGASAKPFIFLFTPSGREIGVIKWNSGPILEMGWSDTEDLIVVQEDGQVLLYDYLGNYRRTFAMGQEARDVKVVDAKIFGTNHGTGVAVLTSTKRIYLVYNVNEPKLRRLADIPGVESVGKSFNVPSAWEVYSKDHSTHVIVAVDRDLYSLEMSGATPLILAAAMAVSLASQSRRTERVISCGVAAMPSLAILEMDCVRIYTPASHEILQQVPKDTVKAFRIGSMSPGAILIEASKEFELYVFYNERAAKLGLSFIDGRDPKDFVNACQTIRLLNALRDPKIAMPLTYEQYITQGLKVVLDRLVLRRHHLLAIRIAQFLLSKRGWFSPLNAVDPLAGGRYPEADEAVGRILVNWAVYKIKQTHLDAEEIARSIARKLDLSPCISYADIADKALDCGKKPLAIKLLKLEVSAARAVPLLLKLDEDEEALKQSVASGDTDLVYIVLLRLLDKRQLGDFQMMIRSYPVAQSLYLKYCGLVSIEKLRDMYEQEDNFVGQAICRIKESYRSQRSDGKLAVLMSAVDQFKHAANRAGAVAPSSVTTSSSLGGGIEWSQSHMKHWATLTQEQVTLLKHQISLEEVLGNRTGVDFLHDSLTETLLKLLKLNELKLAEKLRLEFKVSDDKFFWLRLSSHAEKNEWFEIDKLARMKKHPGGFEAFVKVCLVHKNFSEAKRYAEQVKDDLKVKYYVKAGMLEEAAQLAMERKDIVGLDFVASKCVKPAHRELATRVQRMQETLGAR</sequence>
<keyword evidence="6" id="KW-1185">Reference proteome</keyword>
<evidence type="ECO:0000313" key="5">
    <source>
        <dbReference type="EMBL" id="CAD7272208.1"/>
    </source>
</evidence>
<dbReference type="PANTHER" id="PTHR12811">
    <property type="entry name" value="VACUOLAR PROTEIN SORTING VPS16"/>
    <property type="match status" value="1"/>
</dbReference>
<dbReference type="OrthoDB" id="1792at2759"/>
<evidence type="ECO:0000256" key="1">
    <source>
        <dbReference type="ARBA" id="ARBA00009250"/>
    </source>
</evidence>
<dbReference type="Pfam" id="PF04841">
    <property type="entry name" value="Vps16_N"/>
    <property type="match status" value="4"/>
</dbReference>
<dbReference type="Gene3D" id="1.10.150.780">
    <property type="entry name" value="Vps16, C-terminal region"/>
    <property type="match status" value="1"/>
</dbReference>
<reference evidence="5" key="1">
    <citation type="submission" date="2020-11" db="EMBL/GenBank/DDBJ databases">
        <authorList>
            <person name="Tran Van P."/>
        </authorList>
    </citation>
    <scope>NUCLEOTIDE SEQUENCE</scope>
</reference>